<keyword evidence="4" id="KW-1185">Reference proteome</keyword>
<evidence type="ECO:0000256" key="1">
    <source>
        <dbReference type="ARBA" id="ARBA00022801"/>
    </source>
</evidence>
<reference evidence="3 4" key="1">
    <citation type="submission" date="2015-09" db="EMBL/GenBank/DDBJ databases">
        <title>Draft genome sequence of Alicyclobacillus ferrooxydans DSM 22381.</title>
        <authorList>
            <person name="Hemp J."/>
        </authorList>
    </citation>
    <scope>NUCLEOTIDE SEQUENCE [LARGE SCALE GENOMIC DNA]</scope>
    <source>
        <strain evidence="3 4">TC-34</strain>
    </source>
</reference>
<dbReference type="InterPro" id="IPR001995">
    <property type="entry name" value="Peptidase_A2_cat"/>
</dbReference>
<dbReference type="Proteomes" id="UP000050482">
    <property type="component" value="Unassembled WGS sequence"/>
</dbReference>
<sequence length="129" mass="14473">MNIELRDGLLFVSLTLTHEGVNETIRDMVLDTGAAQSIIDMSAVHSMDVSSRNEDEFVFMSGIGGRESALRKRIDHIQFDSYHMENAHLDFAYLDAHPGINGLLGSDILVSGRFVIDLNKMEVRQEHVK</sequence>
<protein>
    <recommendedName>
        <fullName evidence="2">Peptidase A2 domain-containing protein</fullName>
    </recommendedName>
</protein>
<evidence type="ECO:0000259" key="2">
    <source>
        <dbReference type="PROSITE" id="PS50175"/>
    </source>
</evidence>
<dbReference type="STRING" id="471514.AN477_17065"/>
<dbReference type="GO" id="GO:0006508">
    <property type="term" value="P:proteolysis"/>
    <property type="evidence" value="ECO:0007669"/>
    <property type="project" value="InterPro"/>
</dbReference>
<accession>A0A0N8PNV1</accession>
<evidence type="ECO:0000313" key="3">
    <source>
        <dbReference type="EMBL" id="KPV42549.1"/>
    </source>
</evidence>
<name>A0A0N8PNV1_9BACL</name>
<gene>
    <name evidence="3" type="ORF">AN477_17065</name>
</gene>
<dbReference type="SUPFAM" id="SSF50630">
    <property type="entry name" value="Acid proteases"/>
    <property type="match status" value="1"/>
</dbReference>
<dbReference type="Gene3D" id="2.40.70.10">
    <property type="entry name" value="Acid Proteases"/>
    <property type="match status" value="1"/>
</dbReference>
<dbReference type="InterPro" id="IPR021109">
    <property type="entry name" value="Peptidase_aspartic_dom_sf"/>
</dbReference>
<dbReference type="GO" id="GO:0004190">
    <property type="term" value="F:aspartic-type endopeptidase activity"/>
    <property type="evidence" value="ECO:0007669"/>
    <property type="project" value="InterPro"/>
</dbReference>
<proteinExistence type="predicted"/>
<dbReference type="AlphaFoldDB" id="A0A0N8PNV1"/>
<feature type="domain" description="Peptidase A2" evidence="2">
    <location>
        <begin position="26"/>
        <end position="108"/>
    </location>
</feature>
<evidence type="ECO:0000313" key="4">
    <source>
        <dbReference type="Proteomes" id="UP000050482"/>
    </source>
</evidence>
<keyword evidence="1" id="KW-0378">Hydrolase</keyword>
<dbReference type="RefSeq" id="WP_054970386.1">
    <property type="nucleotide sequence ID" value="NZ_LJCO01000075.1"/>
</dbReference>
<dbReference type="EMBL" id="LJCO01000075">
    <property type="protein sequence ID" value="KPV42549.1"/>
    <property type="molecule type" value="Genomic_DNA"/>
</dbReference>
<dbReference type="OrthoDB" id="2735601at2"/>
<dbReference type="PATRIC" id="fig|471514.4.peg.3906"/>
<comment type="caution">
    <text evidence="3">The sequence shown here is derived from an EMBL/GenBank/DDBJ whole genome shotgun (WGS) entry which is preliminary data.</text>
</comment>
<organism evidence="3 4">
    <name type="scientific">Alicyclobacillus ferrooxydans</name>
    <dbReference type="NCBI Taxonomy" id="471514"/>
    <lineage>
        <taxon>Bacteria</taxon>
        <taxon>Bacillati</taxon>
        <taxon>Bacillota</taxon>
        <taxon>Bacilli</taxon>
        <taxon>Bacillales</taxon>
        <taxon>Alicyclobacillaceae</taxon>
        <taxon>Alicyclobacillus</taxon>
    </lineage>
</organism>
<dbReference type="PROSITE" id="PS50175">
    <property type="entry name" value="ASP_PROT_RETROV"/>
    <property type="match status" value="1"/>
</dbReference>
<dbReference type="Pfam" id="PF13650">
    <property type="entry name" value="Asp_protease_2"/>
    <property type="match status" value="1"/>
</dbReference>